<evidence type="ECO:0000313" key="1">
    <source>
        <dbReference type="EMBL" id="PSN83587.1"/>
    </source>
</evidence>
<reference evidence="1 2" key="1">
    <citation type="submission" date="2017-04" db="EMBL/GenBank/DDBJ databases">
        <title>Novel microbial lineages endemic to geothermal iron-oxide mats fill important gaps in the evolutionary history of Archaea.</title>
        <authorList>
            <person name="Jay Z.J."/>
            <person name="Beam J.P."/>
            <person name="Dlakic M."/>
            <person name="Rusch D.B."/>
            <person name="Kozubal M.A."/>
            <person name="Inskeep W.P."/>
        </authorList>
    </citation>
    <scope>NUCLEOTIDE SEQUENCE [LARGE SCALE GENOMIC DNA]</scope>
    <source>
        <strain evidence="1">OSP_D</strain>
    </source>
</reference>
<proteinExistence type="predicted"/>
<gene>
    <name evidence="1" type="ORF">B9Q03_13385</name>
</gene>
<dbReference type="EMBL" id="NEXE01000307">
    <property type="protein sequence ID" value="PSN83587.1"/>
    <property type="molecule type" value="Genomic_DNA"/>
</dbReference>
<sequence>MSTGTLRVRQLRELLVLIDEFDAGWEVFVSRGTLNSEGRKVCVRIGTLAGHLFPGTPYKVKWVLGDASDAHVRSALDTIRNKAIAELEHLGAR</sequence>
<dbReference type="AlphaFoldDB" id="A0A2R6AB69"/>
<accession>A0A2R6AB69</accession>
<organism evidence="1 2">
    <name type="scientific">Candidatus Marsarchaeota G2 archaeon OSP_D</name>
    <dbReference type="NCBI Taxonomy" id="1978157"/>
    <lineage>
        <taxon>Archaea</taxon>
        <taxon>Candidatus Marsarchaeota</taxon>
        <taxon>Candidatus Marsarchaeota group 2</taxon>
    </lineage>
</organism>
<dbReference type="Proteomes" id="UP000240322">
    <property type="component" value="Unassembled WGS sequence"/>
</dbReference>
<name>A0A2R6AB69_9ARCH</name>
<comment type="caution">
    <text evidence="1">The sequence shown here is derived from an EMBL/GenBank/DDBJ whole genome shotgun (WGS) entry which is preliminary data.</text>
</comment>
<protein>
    <submittedName>
        <fullName evidence="1">Uncharacterized protein</fullName>
    </submittedName>
</protein>
<evidence type="ECO:0000313" key="2">
    <source>
        <dbReference type="Proteomes" id="UP000240322"/>
    </source>
</evidence>